<comment type="subcellular location">
    <subcellularLocation>
        <location evidence="1">Cell envelope</location>
    </subcellularLocation>
</comment>
<dbReference type="RefSeq" id="WP_274373283.1">
    <property type="nucleotide sequence ID" value="NZ_CP072943.1"/>
</dbReference>
<dbReference type="InterPro" id="IPR001638">
    <property type="entry name" value="Solute-binding_3/MltF_N"/>
</dbReference>
<name>A0A9Q7AHM4_9BACT</name>
<dbReference type="InterPro" id="IPR018313">
    <property type="entry name" value="SBP_3_CS"/>
</dbReference>
<evidence type="ECO:0000256" key="3">
    <source>
        <dbReference type="ARBA" id="ARBA00022729"/>
    </source>
</evidence>
<feature type="domain" description="Solute-binding protein family 3/N-terminal" evidence="6">
    <location>
        <begin position="23"/>
        <end position="242"/>
    </location>
</feature>
<dbReference type="AlphaFoldDB" id="A0A9Q7AHM4"/>
<dbReference type="SMART" id="SM00062">
    <property type="entry name" value="PBPb"/>
    <property type="match status" value="1"/>
</dbReference>
<dbReference type="PANTHER" id="PTHR35936">
    <property type="entry name" value="MEMBRANE-BOUND LYTIC MUREIN TRANSGLYCOSYLASE F"/>
    <property type="match status" value="1"/>
</dbReference>
<evidence type="ECO:0000256" key="5">
    <source>
        <dbReference type="SAM" id="SignalP"/>
    </source>
</evidence>
<keyword evidence="3 5" id="KW-0732">Signal</keyword>
<evidence type="ECO:0000256" key="4">
    <source>
        <dbReference type="RuleBase" id="RU003744"/>
    </source>
</evidence>
<evidence type="ECO:0000313" key="8">
    <source>
        <dbReference type="Proteomes" id="UP000671879"/>
    </source>
</evidence>
<comment type="similarity">
    <text evidence="2 4">Belongs to the bacterial solute-binding protein 3 family.</text>
</comment>
<dbReference type="KEGG" id="aram:KAR29_12290"/>
<dbReference type="GO" id="GO:0030313">
    <property type="term" value="C:cell envelope"/>
    <property type="evidence" value="ECO:0007669"/>
    <property type="project" value="UniProtKB-SubCell"/>
</dbReference>
<sequence>MRVLLFLAALLLACSVASAEGVVVRVGTESTYPPYEFRDVSGSLVGFDVDLVAALAERLGWAVQWVEMPFDALIPALERGEIDLVAACLSCTPERARHVAFSDPYEITPSAFVVAVGDYFPTGPEALRGRVVAVQPGTAEDRYVIDLKFPLRRAFDRLDEAFAALAAGEVDAVFVDEPVAASYAAGALHRGSFRLAFTLKLIGAEKALALPREACDRLDAVNEALQALRDEGLLAELARKWK</sequence>
<feature type="chain" id="PRO_5040429715" evidence="5">
    <location>
        <begin position="20"/>
        <end position="242"/>
    </location>
</feature>
<accession>A0A9Q7AHM4</accession>
<feature type="signal peptide" evidence="5">
    <location>
        <begin position="1"/>
        <end position="19"/>
    </location>
</feature>
<evidence type="ECO:0000313" key="7">
    <source>
        <dbReference type="EMBL" id="QTX32075.1"/>
    </source>
</evidence>
<evidence type="ECO:0000256" key="2">
    <source>
        <dbReference type="ARBA" id="ARBA00010333"/>
    </source>
</evidence>
<dbReference type="PANTHER" id="PTHR35936:SF17">
    <property type="entry name" value="ARGININE-BINDING EXTRACELLULAR PROTEIN ARTP"/>
    <property type="match status" value="1"/>
</dbReference>
<dbReference type="EMBL" id="CP072943">
    <property type="protein sequence ID" value="QTX32075.1"/>
    <property type="molecule type" value="Genomic_DNA"/>
</dbReference>
<reference evidence="8" key="1">
    <citation type="submission" date="2021-04" db="EMBL/GenBank/DDBJ databases">
        <title>A novel Synergistetes isolate from a pyrite-forming mixed culture.</title>
        <authorList>
            <person name="Bunk B."/>
            <person name="Sproer C."/>
            <person name="Spring S."/>
            <person name="Pester M."/>
        </authorList>
    </citation>
    <scope>NUCLEOTIDE SEQUENCE [LARGE SCALE GENOMIC DNA]</scope>
    <source>
        <strain evidence="8">J.5.4.2-T.3.5.2</strain>
    </source>
</reference>
<dbReference type="Gene3D" id="3.40.190.10">
    <property type="entry name" value="Periplasmic binding protein-like II"/>
    <property type="match status" value="2"/>
</dbReference>
<dbReference type="PROSITE" id="PS01039">
    <property type="entry name" value="SBP_BACTERIAL_3"/>
    <property type="match status" value="1"/>
</dbReference>
<dbReference type="SUPFAM" id="SSF53850">
    <property type="entry name" value="Periplasmic binding protein-like II"/>
    <property type="match status" value="1"/>
</dbReference>
<protein>
    <submittedName>
        <fullName evidence="7">Transporter substrate-binding domain-containing protein</fullName>
    </submittedName>
</protein>
<keyword evidence="8" id="KW-1185">Reference proteome</keyword>
<organism evidence="7 8">
    <name type="scientific">Aminithiophilus ramosus</name>
    <dbReference type="NCBI Taxonomy" id="3029084"/>
    <lineage>
        <taxon>Bacteria</taxon>
        <taxon>Thermotogati</taxon>
        <taxon>Synergistota</taxon>
        <taxon>Synergistia</taxon>
        <taxon>Synergistales</taxon>
        <taxon>Aminithiophilaceae</taxon>
        <taxon>Aminithiophilus</taxon>
    </lineage>
</organism>
<dbReference type="Proteomes" id="UP000671879">
    <property type="component" value="Chromosome"/>
</dbReference>
<evidence type="ECO:0000256" key="1">
    <source>
        <dbReference type="ARBA" id="ARBA00004196"/>
    </source>
</evidence>
<dbReference type="Pfam" id="PF00497">
    <property type="entry name" value="SBP_bac_3"/>
    <property type="match status" value="1"/>
</dbReference>
<proteinExistence type="inferred from homology"/>
<gene>
    <name evidence="7" type="ORF">KAR29_12290</name>
</gene>
<evidence type="ECO:0000259" key="6">
    <source>
        <dbReference type="SMART" id="SM00062"/>
    </source>
</evidence>